<proteinExistence type="predicted"/>
<dbReference type="Proteomes" id="UP001212997">
    <property type="component" value="Unassembled WGS sequence"/>
</dbReference>
<feature type="coiled-coil region" evidence="1">
    <location>
        <begin position="134"/>
        <end position="161"/>
    </location>
</feature>
<evidence type="ECO:0000256" key="2">
    <source>
        <dbReference type="SAM" id="MobiDB-lite"/>
    </source>
</evidence>
<evidence type="ECO:0000313" key="4">
    <source>
        <dbReference type="Proteomes" id="UP001212997"/>
    </source>
</evidence>
<dbReference type="AlphaFoldDB" id="A0AAD5UZ25"/>
<feature type="compositionally biased region" description="Basic and acidic residues" evidence="2">
    <location>
        <begin position="245"/>
        <end position="270"/>
    </location>
</feature>
<organism evidence="3 4">
    <name type="scientific">Meripilus lineatus</name>
    <dbReference type="NCBI Taxonomy" id="2056292"/>
    <lineage>
        <taxon>Eukaryota</taxon>
        <taxon>Fungi</taxon>
        <taxon>Dikarya</taxon>
        <taxon>Basidiomycota</taxon>
        <taxon>Agaricomycotina</taxon>
        <taxon>Agaricomycetes</taxon>
        <taxon>Polyporales</taxon>
        <taxon>Meripilaceae</taxon>
        <taxon>Meripilus</taxon>
    </lineage>
</organism>
<feature type="compositionally biased region" description="Basic and acidic residues" evidence="2">
    <location>
        <begin position="531"/>
        <end position="541"/>
    </location>
</feature>
<name>A0AAD5UZ25_9APHY</name>
<sequence length="550" mass="61690">MATQTRKQTKTKTKNTQPAHPPLRGLSDDDSLNERDEDRNTGRTPPRLPPLSLSTPKVIREDSPATPGGSTPPVMASLPPTTPRLITAQWTAPPTVTCGGSGDQIKKEDNEGGPSQEIGDQRMSRNIPSHRMYRQQMEAAFNNLRERLNRFSKETNNALDEMMSNITENTQRMDDGLEPVEYKAATSSPSTWTQAITPVTEERSTGAAMIPIEPVVDAAEWSRRGSRKLIKRRTTGTTRATRTTTEGDKEKSASEKSDKEDVASDYRGSEGSDEESESSYGGSQYDSDESMYYAEEDYEGYGSSDEEPEYFRAITIASWRGESEDESEAGPSNQEDMEPEEAVVEPAVTGIETGVLGDDTQEDELPELEEIEEDQSDASGSTEIARVQQGSVGQFWRTEYSRVNNLLEQEEQANLRLRQRIREVEMKNRGLESRIWEMGEEIRILWRSHAPDVPAELARDVLHNSMWREIVRGSPGLQGDLQDEFEGQGEPPAAGDNERRMMNAEREAQISREEERQRAINDTIVEEMMRAMGPERDREYRTAIAPKAGT</sequence>
<feature type="compositionally biased region" description="Acidic residues" evidence="2">
    <location>
        <begin position="286"/>
        <end position="308"/>
    </location>
</feature>
<accession>A0AAD5UZ25</accession>
<feature type="coiled-coil region" evidence="1">
    <location>
        <begin position="400"/>
        <end position="434"/>
    </location>
</feature>
<keyword evidence="1" id="KW-0175">Coiled coil</keyword>
<comment type="caution">
    <text evidence="3">The sequence shown here is derived from an EMBL/GenBank/DDBJ whole genome shotgun (WGS) entry which is preliminary data.</text>
</comment>
<gene>
    <name evidence="3" type="ORF">NLI96_g8750</name>
</gene>
<feature type="compositionally biased region" description="Low complexity" evidence="2">
    <location>
        <begin position="235"/>
        <end position="244"/>
    </location>
</feature>
<reference evidence="3" key="1">
    <citation type="submission" date="2022-07" db="EMBL/GenBank/DDBJ databases">
        <title>Genome Sequence of Physisporinus lineatus.</title>
        <authorList>
            <person name="Buettner E."/>
        </authorList>
    </citation>
    <scope>NUCLEOTIDE SEQUENCE</scope>
    <source>
        <strain evidence="3">VT162</strain>
    </source>
</reference>
<evidence type="ECO:0000256" key="1">
    <source>
        <dbReference type="SAM" id="Coils"/>
    </source>
</evidence>
<feature type="compositionally biased region" description="Basic and acidic residues" evidence="2">
    <location>
        <begin position="32"/>
        <end position="41"/>
    </location>
</feature>
<feature type="compositionally biased region" description="Basic and acidic residues" evidence="2">
    <location>
        <begin position="496"/>
        <end position="518"/>
    </location>
</feature>
<keyword evidence="4" id="KW-1185">Reference proteome</keyword>
<feature type="region of interest" description="Disordered" evidence="2">
    <location>
        <begin position="531"/>
        <end position="550"/>
    </location>
</feature>
<feature type="region of interest" description="Disordered" evidence="2">
    <location>
        <begin position="1"/>
        <end position="127"/>
    </location>
</feature>
<dbReference type="EMBL" id="JANAWD010000409">
    <property type="protein sequence ID" value="KAJ3479890.1"/>
    <property type="molecule type" value="Genomic_DNA"/>
</dbReference>
<evidence type="ECO:0000313" key="3">
    <source>
        <dbReference type="EMBL" id="KAJ3479890.1"/>
    </source>
</evidence>
<protein>
    <submittedName>
        <fullName evidence="3">Uncharacterized protein</fullName>
    </submittedName>
</protein>
<feature type="region of interest" description="Disordered" evidence="2">
    <location>
        <begin position="485"/>
        <end position="518"/>
    </location>
</feature>
<feature type="compositionally biased region" description="Acidic residues" evidence="2">
    <location>
        <begin position="359"/>
        <end position="376"/>
    </location>
</feature>
<feature type="region of interest" description="Disordered" evidence="2">
    <location>
        <begin position="227"/>
        <end position="382"/>
    </location>
</feature>